<name>A0A232FNF2_9HYME</name>
<proteinExistence type="predicted"/>
<protein>
    <submittedName>
        <fullName evidence="2">Uncharacterized protein</fullName>
    </submittedName>
</protein>
<reference evidence="2 3" key="1">
    <citation type="journal article" date="2017" name="Curr. Biol.">
        <title>The Evolution of Venom by Co-option of Single-Copy Genes.</title>
        <authorList>
            <person name="Martinson E.O."/>
            <person name="Mrinalini"/>
            <person name="Kelkar Y.D."/>
            <person name="Chang C.H."/>
            <person name="Werren J.H."/>
        </authorList>
    </citation>
    <scope>NUCLEOTIDE SEQUENCE [LARGE SCALE GENOMIC DNA]</scope>
    <source>
        <strain evidence="2 3">Alberta</strain>
        <tissue evidence="2">Whole body</tissue>
    </source>
</reference>
<sequence>MSRAGTDSKSTIVQVKRIQLLGQEESFLFPVDKQTNAQHKQLYENSIVKNVVKSLKVRNKFRNVVLTLSDELKNIYLDTEESVCRNKDRKIKQLKNENINVTNNNEIQEVVASHEEPKNYGEYLQPRSTALPTELSKAICFLFTLCFVSDILAHNRNTFTVYPYSGVSDKYAFSYRFTFLIKQQPSIAQLVERWTVVVTFTVKS</sequence>
<comment type="caution">
    <text evidence="2">The sequence shown here is derived from an EMBL/GenBank/DDBJ whole genome shotgun (WGS) entry which is preliminary data.</text>
</comment>
<gene>
    <name evidence="2" type="ORF">TSAR_007850</name>
</gene>
<evidence type="ECO:0000256" key="1">
    <source>
        <dbReference type="SAM" id="Coils"/>
    </source>
</evidence>
<organism evidence="2 3">
    <name type="scientific">Trichomalopsis sarcophagae</name>
    <dbReference type="NCBI Taxonomy" id="543379"/>
    <lineage>
        <taxon>Eukaryota</taxon>
        <taxon>Metazoa</taxon>
        <taxon>Ecdysozoa</taxon>
        <taxon>Arthropoda</taxon>
        <taxon>Hexapoda</taxon>
        <taxon>Insecta</taxon>
        <taxon>Pterygota</taxon>
        <taxon>Neoptera</taxon>
        <taxon>Endopterygota</taxon>
        <taxon>Hymenoptera</taxon>
        <taxon>Apocrita</taxon>
        <taxon>Proctotrupomorpha</taxon>
        <taxon>Chalcidoidea</taxon>
        <taxon>Pteromalidae</taxon>
        <taxon>Pteromalinae</taxon>
        <taxon>Trichomalopsis</taxon>
    </lineage>
</organism>
<evidence type="ECO:0000313" key="2">
    <source>
        <dbReference type="EMBL" id="OXU32093.1"/>
    </source>
</evidence>
<feature type="coiled-coil region" evidence="1">
    <location>
        <begin position="77"/>
        <end position="104"/>
    </location>
</feature>
<dbReference type="EMBL" id="NNAY01000008">
    <property type="protein sequence ID" value="OXU32093.1"/>
    <property type="molecule type" value="Genomic_DNA"/>
</dbReference>
<dbReference type="OrthoDB" id="7634932at2759"/>
<keyword evidence="1" id="KW-0175">Coiled coil</keyword>
<evidence type="ECO:0000313" key="3">
    <source>
        <dbReference type="Proteomes" id="UP000215335"/>
    </source>
</evidence>
<keyword evidence="3" id="KW-1185">Reference proteome</keyword>
<accession>A0A232FNF2</accession>
<dbReference type="AlphaFoldDB" id="A0A232FNF2"/>
<dbReference type="Proteomes" id="UP000215335">
    <property type="component" value="Unassembled WGS sequence"/>
</dbReference>